<keyword evidence="6 12" id="KW-0347">Helicase</keyword>
<dbReference type="GO" id="GO:0006269">
    <property type="term" value="P:DNA replication, synthesis of primer"/>
    <property type="evidence" value="ECO:0007669"/>
    <property type="project" value="UniProtKB-UniRule"/>
</dbReference>
<dbReference type="Gene3D" id="3.40.50.300">
    <property type="entry name" value="P-loop containing nucleotide triphosphate hydrolases"/>
    <property type="match status" value="1"/>
</dbReference>
<evidence type="ECO:0000256" key="10">
    <source>
        <dbReference type="ARBA" id="ARBA00048954"/>
    </source>
</evidence>
<protein>
    <recommendedName>
        <fullName evidence="11 12">Replicative DNA helicase</fullName>
        <ecNumber evidence="11 12">5.6.2.3</ecNumber>
    </recommendedName>
</protein>
<dbReference type="EC" id="5.6.2.3" evidence="11 12"/>
<dbReference type="FunFam" id="3.40.50.300:FF:000076">
    <property type="entry name" value="Replicative DNA helicase"/>
    <property type="match status" value="1"/>
</dbReference>
<evidence type="ECO:0000256" key="1">
    <source>
        <dbReference type="ARBA" id="ARBA00008428"/>
    </source>
</evidence>
<dbReference type="STRING" id="341036.SAMN05660649_03093"/>
<dbReference type="NCBIfam" id="TIGR00665">
    <property type="entry name" value="DnaB"/>
    <property type="match status" value="1"/>
</dbReference>
<evidence type="ECO:0000259" key="13">
    <source>
        <dbReference type="PROSITE" id="PS51199"/>
    </source>
</evidence>
<dbReference type="RefSeq" id="WP_092472274.1">
    <property type="nucleotide sequence ID" value="NZ_FOOX01000011.1"/>
</dbReference>
<dbReference type="CDD" id="cd00984">
    <property type="entry name" value="DnaB_C"/>
    <property type="match status" value="1"/>
</dbReference>
<keyword evidence="7 12" id="KW-0067">ATP-binding</keyword>
<keyword evidence="5 12" id="KW-0378">Hydrolase</keyword>
<dbReference type="InterPro" id="IPR007694">
    <property type="entry name" value="DNA_helicase_DnaB-like_C"/>
</dbReference>
<evidence type="ECO:0000256" key="5">
    <source>
        <dbReference type="ARBA" id="ARBA00022801"/>
    </source>
</evidence>
<dbReference type="InterPro" id="IPR007692">
    <property type="entry name" value="DNA_helicase_DnaB"/>
</dbReference>
<dbReference type="Pfam" id="PF03796">
    <property type="entry name" value="DnaB_C"/>
    <property type="match status" value="1"/>
</dbReference>
<comment type="catalytic activity">
    <reaction evidence="10 12">
        <text>ATP + H2O = ADP + phosphate + H(+)</text>
        <dbReference type="Rhea" id="RHEA:13065"/>
        <dbReference type="ChEBI" id="CHEBI:15377"/>
        <dbReference type="ChEBI" id="CHEBI:15378"/>
        <dbReference type="ChEBI" id="CHEBI:30616"/>
        <dbReference type="ChEBI" id="CHEBI:43474"/>
        <dbReference type="ChEBI" id="CHEBI:456216"/>
        <dbReference type="EC" id="5.6.2.3"/>
    </reaction>
</comment>
<reference evidence="15" key="1">
    <citation type="submission" date="2016-10" db="EMBL/GenBank/DDBJ databases">
        <authorList>
            <person name="Varghese N."/>
            <person name="Submissions S."/>
        </authorList>
    </citation>
    <scope>NUCLEOTIDE SEQUENCE [LARGE SCALE GENOMIC DNA]</scope>
    <source>
        <strain evidence="15">DSM 17038</strain>
    </source>
</reference>
<evidence type="ECO:0000313" key="14">
    <source>
        <dbReference type="EMBL" id="SFG90068.1"/>
    </source>
</evidence>
<dbReference type="SMART" id="SM00382">
    <property type="entry name" value="AAA"/>
    <property type="match status" value="1"/>
</dbReference>
<keyword evidence="4 12" id="KW-0547">Nucleotide-binding</keyword>
<dbReference type="InterPro" id="IPR003593">
    <property type="entry name" value="AAA+_ATPase"/>
</dbReference>
<dbReference type="AlphaFoldDB" id="A0A1I2VLB6"/>
<dbReference type="GO" id="GO:0005524">
    <property type="term" value="F:ATP binding"/>
    <property type="evidence" value="ECO:0007669"/>
    <property type="project" value="UniProtKB-UniRule"/>
</dbReference>
<keyword evidence="2 12" id="KW-0639">Primosome</keyword>
<evidence type="ECO:0000256" key="4">
    <source>
        <dbReference type="ARBA" id="ARBA00022741"/>
    </source>
</evidence>
<comment type="function">
    <text evidence="12">The main replicative DNA helicase, it participates in initiation and elongation during chromosome replication. Travels ahead of the DNA replisome, separating dsDNA into templates for DNA synthesis. A processive ATP-dependent 5'-3' DNA helicase it has DNA-dependent ATPase activity.</text>
</comment>
<dbReference type="InterPro" id="IPR007693">
    <property type="entry name" value="DNA_helicase_DnaB-like_N"/>
</dbReference>
<gene>
    <name evidence="14" type="ORF">SAMN05660649_03093</name>
</gene>
<dbReference type="EMBL" id="FOOX01000011">
    <property type="protein sequence ID" value="SFG90068.1"/>
    <property type="molecule type" value="Genomic_DNA"/>
</dbReference>
<dbReference type="PROSITE" id="PS51199">
    <property type="entry name" value="SF4_HELICASE"/>
    <property type="match status" value="1"/>
</dbReference>
<dbReference type="GO" id="GO:1990077">
    <property type="term" value="C:primosome complex"/>
    <property type="evidence" value="ECO:0007669"/>
    <property type="project" value="UniProtKB-UniRule"/>
</dbReference>
<evidence type="ECO:0000256" key="8">
    <source>
        <dbReference type="ARBA" id="ARBA00023125"/>
    </source>
</evidence>
<dbReference type="InterPro" id="IPR036185">
    <property type="entry name" value="DNA_heli_DnaB-like_N_sf"/>
</dbReference>
<evidence type="ECO:0000256" key="11">
    <source>
        <dbReference type="NCBIfam" id="TIGR00665"/>
    </source>
</evidence>
<dbReference type="GO" id="GO:0043139">
    <property type="term" value="F:5'-3' DNA helicase activity"/>
    <property type="evidence" value="ECO:0007669"/>
    <property type="project" value="UniProtKB-EC"/>
</dbReference>
<dbReference type="OrthoDB" id="9773982at2"/>
<dbReference type="Pfam" id="PF00772">
    <property type="entry name" value="DnaB"/>
    <property type="match status" value="1"/>
</dbReference>
<keyword evidence="15" id="KW-1185">Reference proteome</keyword>
<evidence type="ECO:0000256" key="6">
    <source>
        <dbReference type="ARBA" id="ARBA00022806"/>
    </source>
</evidence>
<keyword evidence="3 12" id="KW-0235">DNA replication</keyword>
<dbReference type="GO" id="GO:0005829">
    <property type="term" value="C:cytosol"/>
    <property type="evidence" value="ECO:0007669"/>
    <property type="project" value="TreeGrafter"/>
</dbReference>
<dbReference type="SUPFAM" id="SSF48024">
    <property type="entry name" value="N-terminal domain of DnaB helicase"/>
    <property type="match status" value="1"/>
</dbReference>
<keyword evidence="9" id="KW-0413">Isomerase</keyword>
<evidence type="ECO:0000256" key="12">
    <source>
        <dbReference type="RuleBase" id="RU362085"/>
    </source>
</evidence>
<dbReference type="InterPro" id="IPR027417">
    <property type="entry name" value="P-loop_NTPase"/>
</dbReference>
<dbReference type="GO" id="GO:0016887">
    <property type="term" value="F:ATP hydrolysis activity"/>
    <property type="evidence" value="ECO:0007669"/>
    <property type="project" value="RHEA"/>
</dbReference>
<dbReference type="InterPro" id="IPR016136">
    <property type="entry name" value="DNA_helicase_N/primase_C"/>
</dbReference>
<dbReference type="GO" id="GO:0042802">
    <property type="term" value="F:identical protein binding"/>
    <property type="evidence" value="ECO:0007669"/>
    <property type="project" value="UniProtKB-ARBA"/>
</dbReference>
<feature type="domain" description="SF4 helicase" evidence="13">
    <location>
        <begin position="175"/>
        <end position="440"/>
    </location>
</feature>
<dbReference type="FunFam" id="1.10.860.10:FF:000001">
    <property type="entry name" value="Replicative DNA helicase"/>
    <property type="match status" value="1"/>
</dbReference>
<sequence>MWDKVPPHNIDAEQSVLGALLLENKAISKVIRFLNPEDFYLESHRVIYNAILELEENSQAADLVTVTDKLRRKGELEKVGGATYVATLTNISPTAANVEYYARIVEEKALLRNLINLSIRIADMGYEGNEDAERLMEEAEKMLFELGSRRTFTAFTEIKDILLETFKHFEFLQKHKGEITGVPTGFKELDNICQGLQPGDLIIVAARPSMGKTSFGMCIGYHAALQTKKPIAIFSLEMSKEQLVQRMICAEARIDQHKLRSGFISDTDWSQLTQKARDMAQMPIFIDDSGMLTIRQLRAKARRMHMERGLALIIIDYLQLMQGSRKVENRQQEIAEISRSLKALGKELNVPVMALAQLSRSVEQRQDKKPQLSDLRESGSLEQDADVVMFIYRDEYYNPETEKRGIADIIVAKQRNGPTGTVELAFLKQYTKFMDLARRTDEPATNE</sequence>
<keyword evidence="8 12" id="KW-0238">DNA-binding</keyword>
<evidence type="ECO:0000256" key="3">
    <source>
        <dbReference type="ARBA" id="ARBA00022705"/>
    </source>
</evidence>
<dbReference type="PANTHER" id="PTHR30153">
    <property type="entry name" value="REPLICATIVE DNA HELICASE DNAB"/>
    <property type="match status" value="1"/>
</dbReference>
<proteinExistence type="inferred from homology"/>
<dbReference type="PANTHER" id="PTHR30153:SF2">
    <property type="entry name" value="REPLICATIVE DNA HELICASE"/>
    <property type="match status" value="1"/>
</dbReference>
<evidence type="ECO:0000256" key="2">
    <source>
        <dbReference type="ARBA" id="ARBA00022515"/>
    </source>
</evidence>
<comment type="similarity">
    <text evidence="1 12">Belongs to the helicase family. DnaB subfamily.</text>
</comment>
<dbReference type="GO" id="GO:0003677">
    <property type="term" value="F:DNA binding"/>
    <property type="evidence" value="ECO:0007669"/>
    <property type="project" value="UniProtKB-UniRule"/>
</dbReference>
<evidence type="ECO:0000313" key="15">
    <source>
        <dbReference type="Proteomes" id="UP000199337"/>
    </source>
</evidence>
<name>A0A1I2VLB6_9FIRM</name>
<organism evidence="14 15">
    <name type="scientific">Desulfotruncus arcticus DSM 17038</name>
    <dbReference type="NCBI Taxonomy" id="1121424"/>
    <lineage>
        <taxon>Bacteria</taxon>
        <taxon>Bacillati</taxon>
        <taxon>Bacillota</taxon>
        <taxon>Clostridia</taxon>
        <taxon>Eubacteriales</taxon>
        <taxon>Desulfallaceae</taxon>
        <taxon>Desulfotruncus</taxon>
    </lineage>
</organism>
<dbReference type="Gene3D" id="1.10.860.10">
    <property type="entry name" value="DNAb Helicase, Chain A"/>
    <property type="match status" value="1"/>
</dbReference>
<accession>A0A1I2VLB6</accession>
<dbReference type="NCBIfam" id="NF004384">
    <property type="entry name" value="PRK05748.1"/>
    <property type="match status" value="1"/>
</dbReference>
<dbReference type="SUPFAM" id="SSF52540">
    <property type="entry name" value="P-loop containing nucleoside triphosphate hydrolases"/>
    <property type="match status" value="1"/>
</dbReference>
<evidence type="ECO:0000256" key="7">
    <source>
        <dbReference type="ARBA" id="ARBA00022840"/>
    </source>
</evidence>
<evidence type="ECO:0000256" key="9">
    <source>
        <dbReference type="ARBA" id="ARBA00023235"/>
    </source>
</evidence>
<dbReference type="Proteomes" id="UP000199337">
    <property type="component" value="Unassembled WGS sequence"/>
</dbReference>